<evidence type="ECO:0000313" key="1">
    <source>
        <dbReference type="EMBL" id="GBM26196.1"/>
    </source>
</evidence>
<evidence type="ECO:0000313" key="2">
    <source>
        <dbReference type="Proteomes" id="UP000499080"/>
    </source>
</evidence>
<comment type="caution">
    <text evidence="1">The sequence shown here is derived from an EMBL/GenBank/DDBJ whole genome shotgun (WGS) entry which is preliminary data.</text>
</comment>
<proteinExistence type="predicted"/>
<gene>
    <name evidence="1" type="ORF">AVEN_197014_1</name>
</gene>
<name>A0A4Y2ED33_ARAVE</name>
<dbReference type="AlphaFoldDB" id="A0A4Y2ED33"/>
<keyword evidence="2" id="KW-1185">Reference proteome</keyword>
<organism evidence="1 2">
    <name type="scientific">Araneus ventricosus</name>
    <name type="common">Orbweaver spider</name>
    <name type="synonym">Epeira ventricosa</name>
    <dbReference type="NCBI Taxonomy" id="182803"/>
    <lineage>
        <taxon>Eukaryota</taxon>
        <taxon>Metazoa</taxon>
        <taxon>Ecdysozoa</taxon>
        <taxon>Arthropoda</taxon>
        <taxon>Chelicerata</taxon>
        <taxon>Arachnida</taxon>
        <taxon>Araneae</taxon>
        <taxon>Araneomorphae</taxon>
        <taxon>Entelegynae</taxon>
        <taxon>Araneoidea</taxon>
        <taxon>Araneidae</taxon>
        <taxon>Araneus</taxon>
    </lineage>
</organism>
<accession>A0A4Y2ED33</accession>
<sequence>MATTLFRPSLPLGLTFPGTRSSNGGRVFRRKEVTPGDYDDPKLAKLSLSLRNQQEMRLLYKRCHPVDFGDKFHLKRLNCSIRKLTCARIREEYHFEHRLQTYPEILIFIDCTY</sequence>
<protein>
    <submittedName>
        <fullName evidence="1">Uncharacterized protein</fullName>
    </submittedName>
</protein>
<dbReference type="EMBL" id="BGPR01000555">
    <property type="protein sequence ID" value="GBM26196.1"/>
    <property type="molecule type" value="Genomic_DNA"/>
</dbReference>
<dbReference type="Proteomes" id="UP000499080">
    <property type="component" value="Unassembled WGS sequence"/>
</dbReference>
<reference evidence="1 2" key="1">
    <citation type="journal article" date="2019" name="Sci. Rep.">
        <title>Orb-weaving spider Araneus ventricosus genome elucidates the spidroin gene catalogue.</title>
        <authorList>
            <person name="Kono N."/>
            <person name="Nakamura H."/>
            <person name="Ohtoshi R."/>
            <person name="Moran D.A.P."/>
            <person name="Shinohara A."/>
            <person name="Yoshida Y."/>
            <person name="Fujiwara M."/>
            <person name="Mori M."/>
            <person name="Tomita M."/>
            <person name="Arakawa K."/>
        </authorList>
    </citation>
    <scope>NUCLEOTIDE SEQUENCE [LARGE SCALE GENOMIC DNA]</scope>
</reference>